<evidence type="ECO:0000313" key="4">
    <source>
        <dbReference type="EMBL" id="QJR34475.1"/>
    </source>
</evidence>
<feature type="domain" description="Ppx/GppA phosphatase N-terminal" evidence="2">
    <location>
        <begin position="30"/>
        <end position="312"/>
    </location>
</feature>
<gene>
    <name evidence="4" type="ORF">HKW67_02535</name>
</gene>
<feature type="domain" description="Ppx/GppA phosphatase C-terminal" evidence="3">
    <location>
        <begin position="326"/>
        <end position="476"/>
    </location>
</feature>
<dbReference type="CDD" id="cd00077">
    <property type="entry name" value="HDc"/>
    <property type="match status" value="1"/>
</dbReference>
<dbReference type="Proteomes" id="UP000500938">
    <property type="component" value="Chromosome"/>
</dbReference>
<dbReference type="InterPro" id="IPR048950">
    <property type="entry name" value="Ppx_GppA_C"/>
</dbReference>
<evidence type="ECO:0000259" key="2">
    <source>
        <dbReference type="Pfam" id="PF02541"/>
    </source>
</evidence>
<evidence type="ECO:0000313" key="5">
    <source>
        <dbReference type="Proteomes" id="UP000500938"/>
    </source>
</evidence>
<proteinExistence type="predicted"/>
<organism evidence="4 5">
    <name type="scientific">Gemmatimonas groenlandica</name>
    <dbReference type="NCBI Taxonomy" id="2732249"/>
    <lineage>
        <taxon>Bacteria</taxon>
        <taxon>Pseudomonadati</taxon>
        <taxon>Gemmatimonadota</taxon>
        <taxon>Gemmatimonadia</taxon>
        <taxon>Gemmatimonadales</taxon>
        <taxon>Gemmatimonadaceae</taxon>
        <taxon>Gemmatimonas</taxon>
    </lineage>
</organism>
<dbReference type="Gene3D" id="1.10.3210.10">
    <property type="entry name" value="Hypothetical protein af1432"/>
    <property type="match status" value="1"/>
</dbReference>
<dbReference type="Gene3D" id="3.30.420.150">
    <property type="entry name" value="Exopolyphosphatase. Domain 2"/>
    <property type="match status" value="1"/>
</dbReference>
<keyword evidence="5" id="KW-1185">Reference proteome</keyword>
<dbReference type="PANTHER" id="PTHR30005">
    <property type="entry name" value="EXOPOLYPHOSPHATASE"/>
    <property type="match status" value="1"/>
</dbReference>
<dbReference type="CDD" id="cd24054">
    <property type="entry name" value="ASKHA_NBD_AaPPX-GppA_MtPPX2-like"/>
    <property type="match status" value="1"/>
</dbReference>
<sequence length="531" mass="57415">MTAPSTTASTDIRIAAIDIGSNSVRQIVADVSPTGQIRVVDEMKAMPRLGEGLEATGSLSTTAIDAAVTAVQRMVTLAGQLGAERIEIVATSAVRDAANGADFTEQVQALTGRSVRILSGEEEALLCFRSALAHFELGAGRTVVMDIGGGSLELVLAKDGLIERVASLPFGAVRLTERFLSPKVTPRRVRALREHVRDGLRRSVPVKDWRGAQVIGSGGTFTNLAGIVLSRQHVAVRSPHGTRVTRVELEHVLDWLQRLESHERAHVPGLNPARADIIVAGLAVAAEVLSRFDPRDLLASAYGIREGLLLEAARVTPVVADPGVARERSVREFAERCHYEEPHARQVQALSLQLFDALAPRLQLGADDRRLLADAALLHDVGYHINYEKHHKHSFHLISHAELLGMTPAQQIVVAHVARYHRGTSPKTKHRGFAQLDRATRDRVVKLAALLRFADGMDRGHVAAVGALRVKLTSDALRVSVVEAEGATNVRLECWGASRKRQLLEEVLGRPIIVVAPDGTEISADDDGDGE</sequence>
<dbReference type="SUPFAM" id="SSF53067">
    <property type="entry name" value="Actin-like ATPase domain"/>
    <property type="match status" value="2"/>
</dbReference>
<dbReference type="AlphaFoldDB" id="A0A6M4IK91"/>
<dbReference type="SUPFAM" id="SSF109604">
    <property type="entry name" value="HD-domain/PDEase-like"/>
    <property type="match status" value="1"/>
</dbReference>
<accession>A0A6M4IK91</accession>
<dbReference type="RefSeq" id="WP_171223902.1">
    <property type="nucleotide sequence ID" value="NZ_CP053085.1"/>
</dbReference>
<keyword evidence="1" id="KW-0378">Hydrolase</keyword>
<name>A0A6M4IK91_9BACT</name>
<dbReference type="InterPro" id="IPR003607">
    <property type="entry name" value="HD/PDEase_dom"/>
</dbReference>
<reference evidence="4 5" key="1">
    <citation type="submission" date="2020-05" db="EMBL/GenBank/DDBJ databases">
        <title>Complete genome sequence of Gemmatimonas greenlandica TET16.</title>
        <authorList>
            <person name="Zeng Y."/>
        </authorList>
    </citation>
    <scope>NUCLEOTIDE SEQUENCE [LARGE SCALE GENOMIC DNA]</scope>
    <source>
        <strain evidence="4 5">TET16</strain>
    </source>
</reference>
<dbReference type="InterPro" id="IPR050273">
    <property type="entry name" value="GppA/Ppx_hydrolase"/>
</dbReference>
<dbReference type="EMBL" id="CP053085">
    <property type="protein sequence ID" value="QJR34475.1"/>
    <property type="molecule type" value="Genomic_DNA"/>
</dbReference>
<dbReference type="PIRSF" id="PIRSF001267">
    <property type="entry name" value="Pyrophosphatase_GppA_Ppx"/>
    <property type="match status" value="1"/>
</dbReference>
<dbReference type="Pfam" id="PF21447">
    <property type="entry name" value="Ppx-GppA_III"/>
    <property type="match status" value="1"/>
</dbReference>
<dbReference type="GO" id="GO:0016462">
    <property type="term" value="F:pyrophosphatase activity"/>
    <property type="evidence" value="ECO:0007669"/>
    <property type="project" value="TreeGrafter"/>
</dbReference>
<dbReference type="InterPro" id="IPR003695">
    <property type="entry name" value="Ppx_GppA_N"/>
</dbReference>
<evidence type="ECO:0000256" key="1">
    <source>
        <dbReference type="ARBA" id="ARBA00022801"/>
    </source>
</evidence>
<dbReference type="PANTHER" id="PTHR30005:SF0">
    <property type="entry name" value="RETROGRADE REGULATION PROTEIN 2"/>
    <property type="match status" value="1"/>
</dbReference>
<dbReference type="Gene3D" id="3.30.420.40">
    <property type="match status" value="1"/>
</dbReference>
<dbReference type="InterPro" id="IPR043129">
    <property type="entry name" value="ATPase_NBD"/>
</dbReference>
<dbReference type="KEGG" id="ggr:HKW67_02535"/>
<evidence type="ECO:0000259" key="3">
    <source>
        <dbReference type="Pfam" id="PF21447"/>
    </source>
</evidence>
<dbReference type="Pfam" id="PF02541">
    <property type="entry name" value="Ppx-GppA"/>
    <property type="match status" value="1"/>
</dbReference>
<dbReference type="InterPro" id="IPR030673">
    <property type="entry name" value="PyroPPase_GppA_Ppx"/>
</dbReference>
<protein>
    <submittedName>
        <fullName evidence="4">Ppx/GppA family phosphatase</fullName>
    </submittedName>
</protein>